<organism evidence="7 8">
    <name type="scientific">Halorubrum lacusprofundi (strain ATCC 49239 / DSM 5036 / JCM 8891 / ACAM 34)</name>
    <dbReference type="NCBI Taxonomy" id="416348"/>
    <lineage>
        <taxon>Archaea</taxon>
        <taxon>Methanobacteriati</taxon>
        <taxon>Methanobacteriota</taxon>
        <taxon>Stenosarchaea group</taxon>
        <taxon>Halobacteria</taxon>
        <taxon>Halobacteriales</taxon>
        <taxon>Haloferacaceae</taxon>
        <taxon>Halorubrum</taxon>
    </lineage>
</organism>
<dbReference type="GeneID" id="7399746"/>
<dbReference type="GO" id="GO:0009231">
    <property type="term" value="P:riboflavin biosynthetic process"/>
    <property type="evidence" value="ECO:0007669"/>
    <property type="project" value="UniProtKB-UniPathway"/>
</dbReference>
<evidence type="ECO:0000313" key="7">
    <source>
        <dbReference type="EMBL" id="ACM55958.1"/>
    </source>
</evidence>
<dbReference type="HOGENOM" id="CLU_020273_3_2_2"/>
<dbReference type="GO" id="GO:0005829">
    <property type="term" value="C:cytosol"/>
    <property type="evidence" value="ECO:0007669"/>
    <property type="project" value="TreeGrafter"/>
</dbReference>
<comment type="pathway">
    <text evidence="6">Cofactor biosynthesis; riboflavin biosynthesis; 2-hydroxy-3-oxobutyl phosphate from D-ribulose 5-phosphate: step 1/1.</text>
</comment>
<dbReference type="InterPro" id="IPR000422">
    <property type="entry name" value="DHBP_synthase_RibB"/>
</dbReference>
<dbReference type="Gene3D" id="3.90.870.10">
    <property type="entry name" value="DHBP synthase"/>
    <property type="match status" value="1"/>
</dbReference>
<comment type="function">
    <text evidence="6">Catalyzes the conversion of D-ribulose 5-phosphate to formate and 3,4-dihydroxy-2-butanone 4-phosphate.</text>
</comment>
<keyword evidence="4 6" id="KW-0464">Manganese</keyword>
<dbReference type="GO" id="GO:0008686">
    <property type="term" value="F:3,4-dihydroxy-2-butanone-4-phosphate synthase activity"/>
    <property type="evidence" value="ECO:0007669"/>
    <property type="project" value="UniProtKB-EC"/>
</dbReference>
<name>B9LSB3_HALLT</name>
<accession>B9LSB3</accession>
<comment type="subunit">
    <text evidence="6">Homodimer.</text>
</comment>
<dbReference type="SUPFAM" id="SSF55821">
    <property type="entry name" value="YrdC/RibB"/>
    <property type="match status" value="1"/>
</dbReference>
<dbReference type="Proteomes" id="UP000000740">
    <property type="component" value="Chromosome 1"/>
</dbReference>
<dbReference type="RefSeq" id="WP_012659599.1">
    <property type="nucleotide sequence ID" value="NC_012029.1"/>
</dbReference>
<evidence type="ECO:0000256" key="3">
    <source>
        <dbReference type="ARBA" id="ARBA00022842"/>
    </source>
</evidence>
<comment type="cofactor">
    <cofactor evidence="6">
        <name>Mg(2+)</name>
        <dbReference type="ChEBI" id="CHEBI:18420"/>
    </cofactor>
    <cofactor evidence="6">
        <name>Mn(2+)</name>
        <dbReference type="ChEBI" id="CHEBI:29035"/>
    </cofactor>
    <text evidence="6">Binds 2 divalent metal cations per subunit. Magnesium or manganese.</text>
</comment>
<dbReference type="EMBL" id="CP001365">
    <property type="protein sequence ID" value="ACM55958.1"/>
    <property type="molecule type" value="Genomic_DNA"/>
</dbReference>
<evidence type="ECO:0000256" key="1">
    <source>
        <dbReference type="ARBA" id="ARBA00022619"/>
    </source>
</evidence>
<comment type="similarity">
    <text evidence="6">Belongs to the DHBP synthase family.</text>
</comment>
<dbReference type="UniPathway" id="UPA00275">
    <property type="reaction ID" value="UER00399"/>
</dbReference>
<keyword evidence="5 6" id="KW-0456">Lyase</keyword>
<comment type="catalytic activity">
    <reaction evidence="6">
        <text>D-ribulose 5-phosphate = (2S)-2-hydroxy-3-oxobutyl phosphate + formate + H(+)</text>
        <dbReference type="Rhea" id="RHEA:18457"/>
        <dbReference type="ChEBI" id="CHEBI:15378"/>
        <dbReference type="ChEBI" id="CHEBI:15740"/>
        <dbReference type="ChEBI" id="CHEBI:58121"/>
        <dbReference type="ChEBI" id="CHEBI:58830"/>
        <dbReference type="EC" id="4.1.99.12"/>
    </reaction>
</comment>
<evidence type="ECO:0000313" key="8">
    <source>
        <dbReference type="Proteomes" id="UP000000740"/>
    </source>
</evidence>
<dbReference type="Pfam" id="PF00926">
    <property type="entry name" value="DHBP_synthase"/>
    <property type="match status" value="1"/>
</dbReference>
<evidence type="ECO:0000256" key="2">
    <source>
        <dbReference type="ARBA" id="ARBA00022723"/>
    </source>
</evidence>
<evidence type="ECO:0000256" key="5">
    <source>
        <dbReference type="ARBA" id="ARBA00023239"/>
    </source>
</evidence>
<keyword evidence="8" id="KW-1185">Reference proteome</keyword>
<dbReference type="KEGG" id="hla:Hlac_0354"/>
<protein>
    <recommendedName>
        <fullName evidence="6">3,4-dihydroxy-2-butanone 4-phosphate synthase</fullName>
        <shortName evidence="6">DHBP synthase</shortName>
        <ecNumber evidence="6">4.1.99.12</ecNumber>
    </recommendedName>
</protein>
<keyword evidence="1 6" id="KW-0686">Riboflavin biosynthesis</keyword>
<evidence type="ECO:0000256" key="6">
    <source>
        <dbReference type="RuleBase" id="RU003843"/>
    </source>
</evidence>
<dbReference type="GO" id="GO:0046872">
    <property type="term" value="F:metal ion binding"/>
    <property type="evidence" value="ECO:0007669"/>
    <property type="project" value="UniProtKB-KW"/>
</dbReference>
<keyword evidence="2 6" id="KW-0479">Metal-binding</keyword>
<dbReference type="PANTHER" id="PTHR21327:SF46">
    <property type="entry name" value="3,4-DIHYDROXY-2-BUTANONE 4-PHOSPHATE SYNTHASE"/>
    <property type="match status" value="1"/>
</dbReference>
<dbReference type="eggNOG" id="arCOG01320">
    <property type="taxonomic scope" value="Archaea"/>
</dbReference>
<sequence>MRADADTDVDAVPGSDADSVNRALDAFRAGDPVCVHDFADREGETDIIYPAGAVDEAAVAHMRNDAGGLICVAVADSVADAFGLPFLADALDHPAVNDDPEYDDRSSFSLPVNHRETFTGITDEDRARTIVELAVSAAAVDADPAGYDPDDFAAEFRAPGHVHVLRGAHDGLRGRTGHTELGLAMAEAVDAAPAAVVCEMLDDETGAALTPADAEAYARRRQIPYVEGAALVEAFK</sequence>
<reference evidence="7 8" key="1">
    <citation type="journal article" date="2016" name="Stand. Genomic Sci.">
        <title>Complete genome sequence of the Antarctic Halorubrum lacusprofundi type strain ACAM 34.</title>
        <authorList>
            <person name="Anderson I.J."/>
            <person name="DasSarma P."/>
            <person name="Lucas S."/>
            <person name="Copeland A."/>
            <person name="Lapidus A."/>
            <person name="Del Rio T.G."/>
            <person name="Tice H."/>
            <person name="Dalin E."/>
            <person name="Bruce D.C."/>
            <person name="Goodwin L."/>
            <person name="Pitluck S."/>
            <person name="Sims D."/>
            <person name="Brettin T.S."/>
            <person name="Detter J.C."/>
            <person name="Han C.S."/>
            <person name="Larimer F."/>
            <person name="Hauser L."/>
            <person name="Land M."/>
            <person name="Ivanova N."/>
            <person name="Richardson P."/>
            <person name="Cavicchioli R."/>
            <person name="DasSarma S."/>
            <person name="Woese C.R."/>
            <person name="Kyrpides N.C."/>
        </authorList>
    </citation>
    <scope>NUCLEOTIDE SEQUENCE [LARGE SCALE GENOMIC DNA]</scope>
    <source>
        <strain evidence="8">ATCC 49239 / DSM 5036 / JCM 8891 / ACAM 34</strain>
    </source>
</reference>
<keyword evidence="3 6" id="KW-0460">Magnesium</keyword>
<evidence type="ECO:0000256" key="4">
    <source>
        <dbReference type="ARBA" id="ARBA00023211"/>
    </source>
</evidence>
<dbReference type="AlphaFoldDB" id="B9LSB3"/>
<dbReference type="InterPro" id="IPR017945">
    <property type="entry name" value="DHBP_synth_RibB-like_a/b_dom"/>
</dbReference>
<dbReference type="NCBIfam" id="TIGR00506">
    <property type="entry name" value="ribB"/>
    <property type="match status" value="1"/>
</dbReference>
<dbReference type="PANTHER" id="PTHR21327">
    <property type="entry name" value="GTP CYCLOHYDROLASE II-RELATED"/>
    <property type="match status" value="1"/>
</dbReference>
<proteinExistence type="inferred from homology"/>
<dbReference type="EC" id="4.1.99.12" evidence="6"/>
<gene>
    <name evidence="7" type="ordered locus">Hlac_0354</name>
</gene>